<dbReference type="Gene3D" id="2.160.20.10">
    <property type="entry name" value="Single-stranded right-handed beta-helix, Pectin lyase-like"/>
    <property type="match status" value="1"/>
</dbReference>
<evidence type="ECO:0000313" key="7">
    <source>
        <dbReference type="Proteomes" id="UP000010796"/>
    </source>
</evidence>
<evidence type="ECO:0000313" key="6">
    <source>
        <dbReference type="EMBL" id="AGA77909.1"/>
    </source>
</evidence>
<dbReference type="GO" id="GO:0005975">
    <property type="term" value="P:carbohydrate metabolic process"/>
    <property type="evidence" value="ECO:0007669"/>
    <property type="project" value="InterPro"/>
</dbReference>
<evidence type="ECO:0000256" key="1">
    <source>
        <dbReference type="ARBA" id="ARBA00008834"/>
    </source>
</evidence>
<dbReference type="Pfam" id="PF12708">
    <property type="entry name" value="Pect-lyase_RHGA_epim"/>
    <property type="match status" value="1"/>
</dbReference>
<dbReference type="KEGG" id="evi:Echvi_1644"/>
<dbReference type="HOGENOM" id="CLU_016031_8_4_10"/>
<dbReference type="Proteomes" id="UP000010796">
    <property type="component" value="Chromosome"/>
</dbReference>
<proteinExistence type="inferred from homology"/>
<dbReference type="InterPro" id="IPR000743">
    <property type="entry name" value="Glyco_hydro_28"/>
</dbReference>
<dbReference type="InterPro" id="IPR024535">
    <property type="entry name" value="RHGA/B-epi-like_pectate_lyase"/>
</dbReference>
<dbReference type="PATRIC" id="fig|926556.3.peg.1748"/>
<dbReference type="PANTHER" id="PTHR31339">
    <property type="entry name" value="PECTIN LYASE-RELATED"/>
    <property type="match status" value="1"/>
</dbReference>
<dbReference type="Pfam" id="PF00295">
    <property type="entry name" value="Glyco_hydro_28"/>
    <property type="match status" value="1"/>
</dbReference>
<sequence>MIIHLKWIPLMAKSPFYLCFFLLFCFHGSFAQSPYDVRDYGAVGDGKSLDTEAINKAIAAASAAGGGTVFFPAGEYLSYSIHLKSHVSLFLDHGSKLIAAGPEDGGRYDDPEPGPGNKFQDFGHSHWQNSLIWGIGLEDVAILGTGVIDGKGLSRGFYSTNKHWENIGVDARPYMWEGGANKAIALKLCKNVTLKDFTILRGGHFGILATGVDNLTIDNLKMDTNRDGMDIDCCRHVSISNCKINSPNDDAICLKSSYALGEARATEDVTITNCQVSGYDLGTFIDGTYQTNEADQVPDQEGPTGRIKMGTESNGGFKNITISNCVFKHSRGLALETVDGALLEDIVITNITMRDVTNSPFFLRLGARMRGPEGAEVGKLGRVSINNVNVYDADSRFSSIISGIPGHPIEAVSLSNIRIWYRPLPEGEIPNVQQDVPEYEEAYPEPQKFGVLPAYGFFIRHVEGISMENIAINRPGEEHRPAVFVEDVNEMSLGIQLDGKPISDDDVMKGDIKK</sequence>
<name>L0FVI2_ECHVK</name>
<organism evidence="6 7">
    <name type="scientific">Echinicola vietnamensis (strain DSM 17526 / LMG 23754 / KMM 6221)</name>
    <dbReference type="NCBI Taxonomy" id="926556"/>
    <lineage>
        <taxon>Bacteria</taxon>
        <taxon>Pseudomonadati</taxon>
        <taxon>Bacteroidota</taxon>
        <taxon>Cytophagia</taxon>
        <taxon>Cytophagales</taxon>
        <taxon>Cyclobacteriaceae</taxon>
        <taxon>Echinicola</taxon>
    </lineage>
</organism>
<dbReference type="EMBL" id="CP003346">
    <property type="protein sequence ID" value="AGA77909.1"/>
    <property type="molecule type" value="Genomic_DNA"/>
</dbReference>
<feature type="domain" description="Rhamnogalacturonase A/B/Epimerase-like pectate lyase" evidence="5">
    <location>
        <begin position="37"/>
        <end position="89"/>
    </location>
</feature>
<dbReference type="InterPro" id="IPR051801">
    <property type="entry name" value="GH28_Enzymes"/>
</dbReference>
<keyword evidence="7" id="KW-1185">Reference proteome</keyword>
<dbReference type="InterPro" id="IPR006626">
    <property type="entry name" value="PbH1"/>
</dbReference>
<keyword evidence="3 4" id="KW-0326">Glycosidase</keyword>
<dbReference type="AlphaFoldDB" id="L0FVI2"/>
<evidence type="ECO:0000259" key="5">
    <source>
        <dbReference type="Pfam" id="PF12708"/>
    </source>
</evidence>
<gene>
    <name evidence="6" type="ordered locus">Echvi_1644</name>
</gene>
<reference evidence="7" key="1">
    <citation type="submission" date="2012-02" db="EMBL/GenBank/DDBJ databases">
        <title>The complete genome of Echinicola vietnamensis DSM 17526.</title>
        <authorList>
            <person name="Lucas S."/>
            <person name="Copeland A."/>
            <person name="Lapidus A."/>
            <person name="Glavina del Rio T."/>
            <person name="Dalin E."/>
            <person name="Tice H."/>
            <person name="Bruce D."/>
            <person name="Goodwin L."/>
            <person name="Pitluck S."/>
            <person name="Peters L."/>
            <person name="Ovchinnikova G."/>
            <person name="Teshima H."/>
            <person name="Kyrpides N."/>
            <person name="Mavromatis K."/>
            <person name="Ivanova N."/>
            <person name="Brettin T."/>
            <person name="Detter J.C."/>
            <person name="Han C."/>
            <person name="Larimer F."/>
            <person name="Land M."/>
            <person name="Hauser L."/>
            <person name="Markowitz V."/>
            <person name="Cheng J.-F."/>
            <person name="Hugenholtz P."/>
            <person name="Woyke T."/>
            <person name="Wu D."/>
            <person name="Brambilla E."/>
            <person name="Klenk H.-P."/>
            <person name="Eisen J.A."/>
        </authorList>
    </citation>
    <scope>NUCLEOTIDE SEQUENCE [LARGE SCALE GENOMIC DNA]</scope>
    <source>
        <strain evidence="7">DSM 17526 / LMG 23754 / KMM 6221</strain>
    </source>
</reference>
<evidence type="ECO:0000256" key="2">
    <source>
        <dbReference type="ARBA" id="ARBA00022801"/>
    </source>
</evidence>
<dbReference type="eggNOG" id="COG5434">
    <property type="taxonomic scope" value="Bacteria"/>
</dbReference>
<dbReference type="InterPro" id="IPR012334">
    <property type="entry name" value="Pectin_lyas_fold"/>
</dbReference>
<dbReference type="SUPFAM" id="SSF51126">
    <property type="entry name" value="Pectin lyase-like"/>
    <property type="match status" value="1"/>
</dbReference>
<dbReference type="InterPro" id="IPR011050">
    <property type="entry name" value="Pectin_lyase_fold/virulence"/>
</dbReference>
<evidence type="ECO:0000256" key="4">
    <source>
        <dbReference type="RuleBase" id="RU361169"/>
    </source>
</evidence>
<accession>L0FVI2</accession>
<protein>
    <submittedName>
        <fullName evidence="6">Endopolygalacturonase</fullName>
    </submittedName>
</protein>
<evidence type="ECO:0000256" key="3">
    <source>
        <dbReference type="ARBA" id="ARBA00023295"/>
    </source>
</evidence>
<dbReference type="SMART" id="SM00710">
    <property type="entry name" value="PbH1"/>
    <property type="match status" value="6"/>
</dbReference>
<dbReference type="GO" id="GO:0004650">
    <property type="term" value="F:polygalacturonase activity"/>
    <property type="evidence" value="ECO:0007669"/>
    <property type="project" value="InterPro"/>
</dbReference>
<comment type="similarity">
    <text evidence="1 4">Belongs to the glycosyl hydrolase 28 family.</text>
</comment>
<dbReference type="STRING" id="926556.Echvi_1644"/>
<keyword evidence="2 4" id="KW-0378">Hydrolase</keyword>
<dbReference type="PANTHER" id="PTHR31339:SF9">
    <property type="entry name" value="PLASMIN AND FIBRONECTIN-BINDING PROTEIN A"/>
    <property type="match status" value="1"/>
</dbReference>